<keyword evidence="2" id="KW-0812">Transmembrane</keyword>
<dbReference type="Pfam" id="PF09335">
    <property type="entry name" value="VTT_dom"/>
    <property type="match status" value="1"/>
</dbReference>
<comment type="similarity">
    <text evidence="1">Belongs to the DedA family.</text>
</comment>
<evidence type="ECO:0000259" key="3">
    <source>
        <dbReference type="Pfam" id="PF09335"/>
    </source>
</evidence>
<keyword evidence="2" id="KW-1133">Transmembrane helix</keyword>
<feature type="transmembrane region" description="Helical" evidence="2">
    <location>
        <begin position="12"/>
        <end position="31"/>
    </location>
</feature>
<accession>A0ABU3RLG3</accession>
<keyword evidence="2" id="KW-0472">Membrane</keyword>
<proteinExistence type="inferred from homology"/>
<dbReference type="Proteomes" id="UP001260980">
    <property type="component" value="Unassembled WGS sequence"/>
</dbReference>
<evidence type="ECO:0000313" key="4">
    <source>
        <dbReference type="EMBL" id="MDU0204849.1"/>
    </source>
</evidence>
<dbReference type="PANTHER" id="PTHR42709:SF9">
    <property type="entry name" value="ALKALINE PHOSPHATASE LIKE PROTEIN"/>
    <property type="match status" value="1"/>
</dbReference>
<keyword evidence="5" id="KW-1185">Reference proteome</keyword>
<feature type="transmembrane region" description="Helical" evidence="2">
    <location>
        <begin position="169"/>
        <end position="190"/>
    </location>
</feature>
<evidence type="ECO:0000313" key="5">
    <source>
        <dbReference type="Proteomes" id="UP001260980"/>
    </source>
</evidence>
<gene>
    <name evidence="4" type="ORF">RQP52_27590</name>
</gene>
<comment type="caution">
    <text evidence="4">The sequence shown here is derived from an EMBL/GenBank/DDBJ whole genome shotgun (WGS) entry which is preliminary data.</text>
</comment>
<evidence type="ECO:0000256" key="2">
    <source>
        <dbReference type="SAM" id="Phobius"/>
    </source>
</evidence>
<feature type="transmembrane region" description="Helical" evidence="2">
    <location>
        <begin position="52"/>
        <end position="72"/>
    </location>
</feature>
<organism evidence="4 5">
    <name type="scientific">Paenibacillus violae</name>
    <dbReference type="NCBI Taxonomy" id="3077234"/>
    <lineage>
        <taxon>Bacteria</taxon>
        <taxon>Bacillati</taxon>
        <taxon>Bacillota</taxon>
        <taxon>Bacilli</taxon>
        <taxon>Bacillales</taxon>
        <taxon>Paenibacillaceae</taxon>
        <taxon>Paenibacillus</taxon>
    </lineage>
</organism>
<dbReference type="EMBL" id="JAWCUD010000011">
    <property type="protein sequence ID" value="MDU0204849.1"/>
    <property type="molecule type" value="Genomic_DNA"/>
</dbReference>
<feature type="transmembrane region" description="Helical" evidence="2">
    <location>
        <begin position="138"/>
        <end position="157"/>
    </location>
</feature>
<reference evidence="4 5" key="1">
    <citation type="submission" date="2023-10" db="EMBL/GenBank/DDBJ databases">
        <title>Paenibacillus strain PFR10 Genome sequencing and assembly.</title>
        <authorList>
            <person name="Kim I."/>
        </authorList>
    </citation>
    <scope>NUCLEOTIDE SEQUENCE [LARGE SCALE GENOMIC DNA]</scope>
    <source>
        <strain evidence="4 5">PFR10</strain>
    </source>
</reference>
<name>A0ABU3RLG3_9BACL</name>
<sequence length="198" mass="22374">MNYDTLIHSISQFGYAALFFALWLGIVGMPIPDEVIVMTGGAVSKAGLLHPIPAFFVTYLGVISGLSLGYFLGRFFGSPVLDKLRRRKNFDKHIQTSEHLLNKYGNFALSFSYFIPVVRHIVPYLVGINKMSYRRYVIFSYTAGLAWTFVFFTLGQFAGSHVEMIGTLIYHYSIYAGLALLLGILIFIIYKSWNRSKA</sequence>
<dbReference type="InterPro" id="IPR032816">
    <property type="entry name" value="VTT_dom"/>
</dbReference>
<evidence type="ECO:0000256" key="1">
    <source>
        <dbReference type="ARBA" id="ARBA00010792"/>
    </source>
</evidence>
<protein>
    <submittedName>
        <fullName evidence="4">DedA family protein</fullName>
    </submittedName>
</protein>
<dbReference type="PANTHER" id="PTHR42709">
    <property type="entry name" value="ALKALINE PHOSPHATASE LIKE PROTEIN"/>
    <property type="match status" value="1"/>
</dbReference>
<dbReference type="RefSeq" id="WP_315954821.1">
    <property type="nucleotide sequence ID" value="NZ_JAWCUD010000011.1"/>
</dbReference>
<feature type="domain" description="VTT" evidence="3">
    <location>
        <begin position="31"/>
        <end position="156"/>
    </location>
</feature>
<dbReference type="InterPro" id="IPR051311">
    <property type="entry name" value="DedA_domain"/>
</dbReference>